<dbReference type="OrthoDB" id="9767885at2"/>
<comment type="caution">
    <text evidence="1">The sequence shown here is derived from an EMBL/GenBank/DDBJ whole genome shotgun (WGS) entry which is preliminary data.</text>
</comment>
<dbReference type="RefSeq" id="WP_088485517.1">
    <property type="nucleotide sequence ID" value="NZ_JBCNLH010000004.1"/>
</dbReference>
<evidence type="ECO:0000313" key="2">
    <source>
        <dbReference type="Proteomes" id="UP000197446"/>
    </source>
</evidence>
<gene>
    <name evidence="1" type="ORF">CDO81_22630</name>
</gene>
<dbReference type="Gene3D" id="2.130.10.10">
    <property type="entry name" value="YVTN repeat-like/Quinoprotein amine dehydrogenase"/>
    <property type="match status" value="2"/>
</dbReference>
<dbReference type="Proteomes" id="UP000197446">
    <property type="component" value="Unassembled WGS sequence"/>
</dbReference>
<organism evidence="1 2">
    <name type="scientific">Roseateles puraquae</name>
    <dbReference type="NCBI Taxonomy" id="431059"/>
    <lineage>
        <taxon>Bacteria</taxon>
        <taxon>Pseudomonadati</taxon>
        <taxon>Pseudomonadota</taxon>
        <taxon>Betaproteobacteria</taxon>
        <taxon>Burkholderiales</taxon>
        <taxon>Sphaerotilaceae</taxon>
        <taxon>Roseateles</taxon>
    </lineage>
</organism>
<sequence>MLRLLPPYAGSLAVIWGVSEDGKLWKSATGGDTWAAVSSPTIGRIDNVFSAGTDTLWLAGRDGDQPALWRGTANGTGWVKRTVPAGAPATFALSSDDGNTLTVTWATSFGGMTTFYSRFQSLDGGMNWASAPEAFGECLSVGARWCSAKALRGTNFGLLPYGAILRSQNSGRTWDTRLALDDSRAGMLLGSPNPSLLLVTSFSHKGSYAPPVAPVDWRLHLTQDGGTTWTEWDAPASVQGFTAISGVPSLGWLIASRVEDTQLLRSLDYGRTWQPLVLPAGYTEFLQLEQGALWARNVTAVQVSTDMGSTWAAATWPAGADVTTTRVMQTSPTRLLAQAANGAGVWTSADLGKTWQDVKVS</sequence>
<name>A0A254N4R3_9BURK</name>
<dbReference type="SUPFAM" id="SSF110296">
    <property type="entry name" value="Oligoxyloglucan reducing end-specific cellobiohydrolase"/>
    <property type="match status" value="2"/>
</dbReference>
<accession>A0A254N4R3</accession>
<proteinExistence type="predicted"/>
<keyword evidence="2" id="KW-1185">Reference proteome</keyword>
<reference evidence="1 2" key="1">
    <citation type="journal article" date="2007" name="Int. J. Syst. Evol. Microbiol.">
        <title>Description of Pelomonas aquatica sp. nov. and Pelomonas puraquae sp. nov., isolated from industrial and haemodialysis water.</title>
        <authorList>
            <person name="Gomila M."/>
            <person name="Bowien B."/>
            <person name="Falsen E."/>
            <person name="Moore E.R."/>
            <person name="Lalucat J."/>
        </authorList>
    </citation>
    <scope>NUCLEOTIDE SEQUENCE [LARGE SCALE GENOMIC DNA]</scope>
    <source>
        <strain evidence="1 2">CCUG 52769</strain>
    </source>
</reference>
<evidence type="ECO:0000313" key="1">
    <source>
        <dbReference type="EMBL" id="OWR01822.1"/>
    </source>
</evidence>
<dbReference type="CDD" id="cd15482">
    <property type="entry name" value="Sialidase_non-viral"/>
    <property type="match status" value="1"/>
</dbReference>
<dbReference type="InterPro" id="IPR015943">
    <property type="entry name" value="WD40/YVTN_repeat-like_dom_sf"/>
</dbReference>
<dbReference type="AlphaFoldDB" id="A0A254N4R3"/>
<dbReference type="EMBL" id="NISI01000012">
    <property type="protein sequence ID" value="OWR01822.1"/>
    <property type="molecule type" value="Genomic_DNA"/>
</dbReference>
<evidence type="ECO:0008006" key="3">
    <source>
        <dbReference type="Google" id="ProtNLM"/>
    </source>
</evidence>
<protein>
    <recommendedName>
        <fullName evidence="3">Photosynthesis system II assembly factor Ycf48/Hcf136-like domain-containing protein</fullName>
    </recommendedName>
</protein>